<dbReference type="InterPro" id="IPR025380">
    <property type="entry name" value="DUF4369"/>
</dbReference>
<organism evidence="8 9">
    <name type="scientific">Porphyromonas gulae</name>
    <dbReference type="NCBI Taxonomy" id="111105"/>
    <lineage>
        <taxon>Bacteria</taxon>
        <taxon>Pseudomonadati</taxon>
        <taxon>Bacteroidota</taxon>
        <taxon>Bacteroidia</taxon>
        <taxon>Bacteroidales</taxon>
        <taxon>Porphyromonadaceae</taxon>
        <taxon>Porphyromonas</taxon>
    </lineage>
</organism>
<feature type="signal peptide" evidence="6">
    <location>
        <begin position="1"/>
        <end position="19"/>
    </location>
</feature>
<keyword evidence="4" id="KW-0676">Redox-active center</keyword>
<dbReference type="eggNOG" id="COG0526">
    <property type="taxonomic scope" value="Bacteria"/>
</dbReference>
<dbReference type="Pfam" id="PF14289">
    <property type="entry name" value="DUF4369"/>
    <property type="match status" value="1"/>
</dbReference>
<evidence type="ECO:0000259" key="7">
    <source>
        <dbReference type="PROSITE" id="PS51352"/>
    </source>
</evidence>
<dbReference type="GO" id="GO:0017004">
    <property type="term" value="P:cytochrome complex assembly"/>
    <property type="evidence" value="ECO:0007669"/>
    <property type="project" value="UniProtKB-KW"/>
</dbReference>
<dbReference type="PROSITE" id="PS51352">
    <property type="entry name" value="THIOREDOXIN_2"/>
    <property type="match status" value="1"/>
</dbReference>
<keyword evidence="2" id="KW-0201">Cytochrome c-type biogenesis</keyword>
<evidence type="ECO:0000256" key="2">
    <source>
        <dbReference type="ARBA" id="ARBA00022748"/>
    </source>
</evidence>
<dbReference type="GO" id="GO:0030313">
    <property type="term" value="C:cell envelope"/>
    <property type="evidence" value="ECO:0007669"/>
    <property type="project" value="UniProtKB-SubCell"/>
</dbReference>
<evidence type="ECO:0000256" key="4">
    <source>
        <dbReference type="ARBA" id="ARBA00023284"/>
    </source>
</evidence>
<proteinExistence type="predicted"/>
<keyword evidence="6" id="KW-0732">Signal</keyword>
<dbReference type="STRING" id="111105.HR09_10595"/>
<evidence type="ECO:0000256" key="3">
    <source>
        <dbReference type="ARBA" id="ARBA00023157"/>
    </source>
</evidence>
<dbReference type="PROSITE" id="PS51257">
    <property type="entry name" value="PROKAR_LIPOPROTEIN"/>
    <property type="match status" value="1"/>
</dbReference>
<dbReference type="PANTHER" id="PTHR42852:SF6">
    <property type="entry name" value="THIOL:DISULFIDE INTERCHANGE PROTEIN DSBE"/>
    <property type="match status" value="1"/>
</dbReference>
<keyword evidence="5" id="KW-0175">Coiled coil</keyword>
<reference evidence="8 9" key="1">
    <citation type="submission" date="2014-08" db="EMBL/GenBank/DDBJ databases">
        <title>Porphyromonas gulae strain:COT-052_OH1451 Genome sequencing.</title>
        <authorList>
            <person name="Wallis C."/>
            <person name="Deusch O."/>
            <person name="O'Flynn C."/>
            <person name="Davis I."/>
            <person name="Jospin G."/>
            <person name="Darling A.E."/>
            <person name="Coil D.A."/>
            <person name="Alexiev A."/>
            <person name="Horsfall A."/>
            <person name="Kirkwood N."/>
            <person name="Harris S."/>
            <person name="Eisen J.A."/>
        </authorList>
    </citation>
    <scope>NUCLEOTIDE SEQUENCE [LARGE SCALE GENOMIC DNA]</scope>
    <source>
        <strain evidence="9">COT-052 OH1451</strain>
    </source>
</reference>
<dbReference type="OrthoDB" id="9794348at2"/>
<dbReference type="Gene3D" id="3.40.30.10">
    <property type="entry name" value="Glutaredoxin"/>
    <property type="match status" value="1"/>
</dbReference>
<evidence type="ECO:0000256" key="6">
    <source>
        <dbReference type="SAM" id="SignalP"/>
    </source>
</evidence>
<dbReference type="Pfam" id="PF00578">
    <property type="entry name" value="AhpC-TSA"/>
    <property type="match status" value="1"/>
</dbReference>
<evidence type="ECO:0000256" key="5">
    <source>
        <dbReference type="SAM" id="Coils"/>
    </source>
</evidence>
<protein>
    <submittedName>
        <fullName evidence="8">Thiol:disulfide interchange protein</fullName>
    </submittedName>
</protein>
<feature type="domain" description="Thioredoxin" evidence="7">
    <location>
        <begin position="232"/>
        <end position="371"/>
    </location>
</feature>
<dbReference type="AlphaFoldDB" id="A0A0A2F7I9"/>
<dbReference type="InterPro" id="IPR036249">
    <property type="entry name" value="Thioredoxin-like_sf"/>
</dbReference>
<comment type="subcellular location">
    <subcellularLocation>
        <location evidence="1">Cell envelope</location>
    </subcellularLocation>
</comment>
<dbReference type="SUPFAM" id="SSF52833">
    <property type="entry name" value="Thioredoxin-like"/>
    <property type="match status" value="1"/>
</dbReference>
<dbReference type="CDD" id="cd02966">
    <property type="entry name" value="TlpA_like_family"/>
    <property type="match status" value="1"/>
</dbReference>
<sequence length="371" mass="41623">MKRTNLLAATMKLAYMAIAATAITLLSASCSDKGKSGYKIVGTVEHAAEGDTVFLESIENMEVIRLDSAIIRNGTFTFEGRQDSIVSRYLSCVTASEAFSIPFFLENGRIEVKMENESESVTGTPTNDIYQEIRSKMAELLHKMNEIDRDSTLTEEEAETRMDQAEREYAITLKEAVKKNIANPVGIFLFKEQYFENSLAENQALFRQIPSKYLNDPVLMGMQKQMESQERTDINTLFTDFAMQTPEGKTVKLSDYVGKGKIVLVDFWASWCGPCRQAMPDLIKVYADYKGKLEIVGVSLDENPEAWKKAIARLGITWPQMSDLKGWASVAAMQYGIHSIPFTLLIDNDGTIIARNLHGEELTNKLSEILK</sequence>
<dbReference type="InterPro" id="IPR000866">
    <property type="entry name" value="AhpC/TSA"/>
</dbReference>
<feature type="coiled-coil region" evidence="5">
    <location>
        <begin position="130"/>
        <end position="175"/>
    </location>
</feature>
<gene>
    <name evidence="8" type="ORF">HR08_04630</name>
</gene>
<dbReference type="RefSeq" id="WP_039420774.1">
    <property type="nucleotide sequence ID" value="NZ_JRAI01000042.1"/>
</dbReference>
<keyword evidence="3" id="KW-1015">Disulfide bond</keyword>
<dbReference type="InterPro" id="IPR050553">
    <property type="entry name" value="Thioredoxin_ResA/DsbE_sf"/>
</dbReference>
<evidence type="ECO:0000256" key="1">
    <source>
        <dbReference type="ARBA" id="ARBA00004196"/>
    </source>
</evidence>
<feature type="chain" id="PRO_5001998686" evidence="6">
    <location>
        <begin position="20"/>
        <end position="371"/>
    </location>
</feature>
<dbReference type="InterPro" id="IPR013766">
    <property type="entry name" value="Thioredoxin_domain"/>
</dbReference>
<comment type="caution">
    <text evidence="8">The sequence shown here is derived from an EMBL/GenBank/DDBJ whole genome shotgun (WGS) entry which is preliminary data.</text>
</comment>
<evidence type="ECO:0000313" key="8">
    <source>
        <dbReference type="EMBL" id="KGN86047.1"/>
    </source>
</evidence>
<evidence type="ECO:0000313" key="9">
    <source>
        <dbReference type="Proteomes" id="UP000030130"/>
    </source>
</evidence>
<dbReference type="Proteomes" id="UP000030130">
    <property type="component" value="Unassembled WGS sequence"/>
</dbReference>
<dbReference type="EMBL" id="JRAI01000042">
    <property type="protein sequence ID" value="KGN86047.1"/>
    <property type="molecule type" value="Genomic_DNA"/>
</dbReference>
<dbReference type="PANTHER" id="PTHR42852">
    <property type="entry name" value="THIOL:DISULFIDE INTERCHANGE PROTEIN DSBE"/>
    <property type="match status" value="1"/>
</dbReference>
<name>A0A0A2F7I9_9PORP</name>
<accession>A0A0A2F7I9</accession>